<feature type="transmembrane region" description="Helical" evidence="9">
    <location>
        <begin position="297"/>
        <end position="317"/>
    </location>
</feature>
<feature type="chain" id="PRO_5012956970" evidence="10">
    <location>
        <begin position="20"/>
        <end position="339"/>
    </location>
</feature>
<dbReference type="VEuPathDB" id="FungiDB:C5L36_0B02950"/>
<dbReference type="PANTHER" id="PTHR12692:SF0">
    <property type="entry name" value="GH11935P"/>
    <property type="match status" value="1"/>
</dbReference>
<reference evidence="12" key="1">
    <citation type="journal article" date="2017" name="Genome Announc.">
        <title>Genome sequences of Cyberlindnera fabianii 65, Pichia kudriavzevii 129, and Saccharomyces cerevisiae 131 isolated from fermented masau fruits in Zimbabwe.</title>
        <authorList>
            <person name="van Rijswijck I.M.H."/>
            <person name="Derks M.F.L."/>
            <person name="Abee T."/>
            <person name="de Ridder D."/>
            <person name="Smid E.J."/>
        </authorList>
    </citation>
    <scope>NUCLEOTIDE SEQUENCE [LARGE SCALE GENOMIC DNA]</scope>
    <source>
        <strain evidence="12">129</strain>
    </source>
</reference>
<sequence length="339" mass="38942">MNMLNIWPFLLLFLQYTTALSYEEALRIASKKDGLLYVNGKSYEKLIKNENYSFVIFLTAEDARVGCTLCHDFGPKYKAIAKQYFENLNDPQSGMYNPIDSDNDKSRVIFGFSDYMSAQTYFEKLGMTSVPKLLYYEPGKAPQLADFTNEFSFLTVENTDSYTRWLAQNIPGLDPKFLEVQIPVSKSKLYTSIAIGIASLALLFKFRFSIFKVVQQKTVWEVFSLSLIILFISGYMFNQIRNSETSRKDKEGNVVYFAKGFNMQFGAETQIISIVYTILSGCLFSLIKILPNLKKSTTKLVASVTVCFIMFIVYSYLVEVYHLKSSTYPFHLWNAFKSF</sequence>
<keyword evidence="7 9" id="KW-1133">Transmembrane helix</keyword>
<keyword evidence="5 10" id="KW-0732">Signal</keyword>
<keyword evidence="11" id="KW-0808">Transferase</keyword>
<dbReference type="SUPFAM" id="SSF52833">
    <property type="entry name" value="Thioredoxin-like"/>
    <property type="match status" value="1"/>
</dbReference>
<feature type="transmembrane region" description="Helical" evidence="9">
    <location>
        <begin position="218"/>
        <end position="237"/>
    </location>
</feature>
<gene>
    <name evidence="11" type="ORF">BOH78_2127</name>
</gene>
<comment type="function">
    <text evidence="1">Subunit of the oligosaccharyl transferase (OST) complex that catalyzes the initial transfer of a defined glycan (Glc(3)Man(9)GlcNAc(2) in eukaryotes) from the lipid carrier dolichol-pyrophosphate to an asparagine residue within an Asn-X-Ser/Thr consensus motif in nascent polypeptide chains, the first step in protein N-glycosylation. N-glycosylation occurs cotranslationally and the complex associates with the Sec61 complex at the channel-forming translocon complex that mediates protein translocation across the endoplasmic reticulum (ER). All subunits are required for a maximal enzyme activity.</text>
</comment>
<dbReference type="PANTHER" id="PTHR12692">
    <property type="entry name" value="DOLICHYL-DIPHOSPHOOLIGOSACCHARIDE--PROTEIN GLYCOSYLTRANSFERASE-RELATED"/>
    <property type="match status" value="1"/>
</dbReference>
<evidence type="ECO:0000256" key="1">
    <source>
        <dbReference type="ARBA" id="ARBA00002791"/>
    </source>
</evidence>
<dbReference type="GO" id="GO:0016740">
    <property type="term" value="F:transferase activity"/>
    <property type="evidence" value="ECO:0007669"/>
    <property type="project" value="UniProtKB-KW"/>
</dbReference>
<dbReference type="Gene3D" id="3.40.30.10">
    <property type="entry name" value="Glutaredoxin"/>
    <property type="match status" value="1"/>
</dbReference>
<accession>A0A1V2LPX7</accession>
<evidence type="ECO:0000256" key="6">
    <source>
        <dbReference type="ARBA" id="ARBA00022824"/>
    </source>
</evidence>
<evidence type="ECO:0000313" key="12">
    <source>
        <dbReference type="Proteomes" id="UP000189274"/>
    </source>
</evidence>
<evidence type="ECO:0000256" key="5">
    <source>
        <dbReference type="ARBA" id="ARBA00022729"/>
    </source>
</evidence>
<dbReference type="AlphaFoldDB" id="A0A1V2LPX7"/>
<keyword evidence="8 9" id="KW-0472">Membrane</keyword>
<dbReference type="InterPro" id="IPR036249">
    <property type="entry name" value="Thioredoxin-like_sf"/>
</dbReference>
<evidence type="ECO:0000256" key="7">
    <source>
        <dbReference type="ARBA" id="ARBA00022989"/>
    </source>
</evidence>
<evidence type="ECO:0000256" key="9">
    <source>
        <dbReference type="SAM" id="Phobius"/>
    </source>
</evidence>
<proteinExistence type="inferred from homology"/>
<keyword evidence="6" id="KW-0256">Endoplasmic reticulum</keyword>
<dbReference type="GO" id="GO:0018279">
    <property type="term" value="P:protein N-linked glycosylation via asparagine"/>
    <property type="evidence" value="ECO:0007669"/>
    <property type="project" value="TreeGrafter"/>
</dbReference>
<keyword evidence="4 9" id="KW-0812">Transmembrane</keyword>
<evidence type="ECO:0000256" key="4">
    <source>
        <dbReference type="ARBA" id="ARBA00022692"/>
    </source>
</evidence>
<evidence type="ECO:0000256" key="8">
    <source>
        <dbReference type="ARBA" id="ARBA00023136"/>
    </source>
</evidence>
<evidence type="ECO:0000256" key="10">
    <source>
        <dbReference type="SAM" id="SignalP"/>
    </source>
</evidence>
<evidence type="ECO:0000256" key="3">
    <source>
        <dbReference type="ARBA" id="ARBA00009561"/>
    </source>
</evidence>
<protein>
    <submittedName>
        <fullName evidence="11">Dolichyl-diphosphooligosaccharide--protein glycosyltransferase subunit 3</fullName>
    </submittedName>
</protein>
<feature type="transmembrane region" description="Helical" evidence="9">
    <location>
        <begin position="271"/>
        <end position="290"/>
    </location>
</feature>
<evidence type="ECO:0000256" key="2">
    <source>
        <dbReference type="ARBA" id="ARBA00004477"/>
    </source>
</evidence>
<name>A0A1V2LPX7_PICKU</name>
<dbReference type="GO" id="GO:0008250">
    <property type="term" value="C:oligosaccharyltransferase complex"/>
    <property type="evidence" value="ECO:0007669"/>
    <property type="project" value="TreeGrafter"/>
</dbReference>
<dbReference type="InterPro" id="IPR021149">
    <property type="entry name" value="OligosaccharylTrfase_OST3/OST6"/>
</dbReference>
<dbReference type="Proteomes" id="UP000189274">
    <property type="component" value="Unassembled WGS sequence"/>
</dbReference>
<evidence type="ECO:0000313" key="11">
    <source>
        <dbReference type="EMBL" id="ONH74829.1"/>
    </source>
</evidence>
<feature type="signal peptide" evidence="10">
    <location>
        <begin position="1"/>
        <end position="19"/>
    </location>
</feature>
<feature type="transmembrane region" description="Helical" evidence="9">
    <location>
        <begin position="189"/>
        <end position="206"/>
    </location>
</feature>
<dbReference type="Pfam" id="PF04756">
    <property type="entry name" value="OST3_OST6"/>
    <property type="match status" value="1"/>
</dbReference>
<comment type="caution">
    <text evidence="11">The sequence shown here is derived from an EMBL/GenBank/DDBJ whole genome shotgun (WGS) entry which is preliminary data.</text>
</comment>
<dbReference type="EMBL" id="MQVM01000008">
    <property type="protein sequence ID" value="ONH74829.1"/>
    <property type="molecule type" value="Genomic_DNA"/>
</dbReference>
<comment type="subcellular location">
    <subcellularLocation>
        <location evidence="2">Endoplasmic reticulum membrane</location>
        <topology evidence="2">Multi-pass membrane protein</topology>
    </subcellularLocation>
</comment>
<organism evidence="11 12">
    <name type="scientific">Pichia kudriavzevii</name>
    <name type="common">Yeast</name>
    <name type="synonym">Issatchenkia orientalis</name>
    <dbReference type="NCBI Taxonomy" id="4909"/>
    <lineage>
        <taxon>Eukaryota</taxon>
        <taxon>Fungi</taxon>
        <taxon>Dikarya</taxon>
        <taxon>Ascomycota</taxon>
        <taxon>Saccharomycotina</taxon>
        <taxon>Pichiomycetes</taxon>
        <taxon>Pichiales</taxon>
        <taxon>Pichiaceae</taxon>
        <taxon>Pichia</taxon>
    </lineage>
</organism>
<comment type="similarity">
    <text evidence="3">Belongs to the OST3/OST6 family.</text>
</comment>